<dbReference type="AlphaFoldDB" id="A0A8S1CJ30"/>
<dbReference type="PANTHER" id="PTHR21879:SF10">
    <property type="entry name" value="LP14110P"/>
    <property type="match status" value="1"/>
</dbReference>
<reference evidence="2 3" key="1">
    <citation type="submission" date="2020-04" db="EMBL/GenBank/DDBJ databases">
        <authorList>
            <person name="Alioto T."/>
            <person name="Alioto T."/>
            <person name="Gomez Garrido J."/>
        </authorList>
    </citation>
    <scope>NUCLEOTIDE SEQUENCE [LARGE SCALE GENOMIC DNA]</scope>
</reference>
<keyword evidence="3" id="KW-1185">Reference proteome</keyword>
<evidence type="ECO:0000313" key="2">
    <source>
        <dbReference type="EMBL" id="CAB3369443.1"/>
    </source>
</evidence>
<protein>
    <recommendedName>
        <fullName evidence="4">Protein osiris 15</fullName>
    </recommendedName>
</protein>
<proteinExistence type="predicted"/>
<dbReference type="OrthoDB" id="8196390at2759"/>
<feature type="signal peptide" evidence="1">
    <location>
        <begin position="1"/>
        <end position="21"/>
    </location>
</feature>
<name>A0A8S1CJ30_9INSE</name>
<organism evidence="2 3">
    <name type="scientific">Cloeon dipterum</name>
    <dbReference type="NCBI Taxonomy" id="197152"/>
    <lineage>
        <taxon>Eukaryota</taxon>
        <taxon>Metazoa</taxon>
        <taxon>Ecdysozoa</taxon>
        <taxon>Arthropoda</taxon>
        <taxon>Hexapoda</taxon>
        <taxon>Insecta</taxon>
        <taxon>Pterygota</taxon>
        <taxon>Palaeoptera</taxon>
        <taxon>Ephemeroptera</taxon>
        <taxon>Pisciforma</taxon>
        <taxon>Baetidae</taxon>
        <taxon>Cloeon</taxon>
    </lineage>
</organism>
<dbReference type="PANTHER" id="PTHR21879">
    <property type="entry name" value="FI03362P-RELATED-RELATED"/>
    <property type="match status" value="1"/>
</dbReference>
<gene>
    <name evidence="2" type="ORF">CLODIP_2_CD12307</name>
</gene>
<sequence>MNTLSIAVLLAVGLSAAAVAADHTDAYMEDARTSCEHNKDALSCAKLRALSYLDAVAGGQVSSARAFNTMFSPLSAIGVRLVKMPSTDEENAPSELFDDVEQRSGDSEITKMWKFGLRQVERFARKYSVAVAVPETNSGVVPRIISEDDVNAIESGESRGKKKKLQLLLPLLILFKFFKLKVLLIPILLGVLAIKKILILAAVFLPSVIGLLKFCKQQPFLHEYSSPAAYDYGVTSYAAGGASGSTYGKDLYNRRNYEAQNLAYRAQTTTQQ</sequence>
<comment type="caution">
    <text evidence="2">The sequence shown here is derived from an EMBL/GenBank/DDBJ whole genome shotgun (WGS) entry which is preliminary data.</text>
</comment>
<dbReference type="GO" id="GO:0016020">
    <property type="term" value="C:membrane"/>
    <property type="evidence" value="ECO:0007669"/>
    <property type="project" value="TreeGrafter"/>
</dbReference>
<accession>A0A8S1CJ30</accession>
<feature type="chain" id="PRO_5035866052" description="Protein osiris 15" evidence="1">
    <location>
        <begin position="22"/>
        <end position="272"/>
    </location>
</feature>
<dbReference type="InterPro" id="IPR012464">
    <property type="entry name" value="DUF1676"/>
</dbReference>
<evidence type="ECO:0008006" key="4">
    <source>
        <dbReference type="Google" id="ProtNLM"/>
    </source>
</evidence>
<evidence type="ECO:0000313" key="3">
    <source>
        <dbReference type="Proteomes" id="UP000494165"/>
    </source>
</evidence>
<keyword evidence="1" id="KW-0732">Signal</keyword>
<dbReference type="Pfam" id="PF07898">
    <property type="entry name" value="DUF1676"/>
    <property type="match status" value="1"/>
</dbReference>
<dbReference type="Proteomes" id="UP000494165">
    <property type="component" value="Unassembled WGS sequence"/>
</dbReference>
<dbReference type="EMBL" id="CADEPI010000045">
    <property type="protein sequence ID" value="CAB3369443.1"/>
    <property type="molecule type" value="Genomic_DNA"/>
</dbReference>
<evidence type="ECO:0000256" key="1">
    <source>
        <dbReference type="SAM" id="SignalP"/>
    </source>
</evidence>